<evidence type="ECO:0000256" key="1">
    <source>
        <dbReference type="SAM" id="MobiDB-lite"/>
    </source>
</evidence>
<evidence type="ECO:0008006" key="4">
    <source>
        <dbReference type="Google" id="ProtNLM"/>
    </source>
</evidence>
<reference evidence="2 3" key="1">
    <citation type="journal article" date="2016" name="Int. J. Syst. Evol. Microbiol.">
        <title>Pyruvatibacter mobilis gen. nov., sp. nov., a marine bacterium from the culture broth of Picochlorum sp. 122.</title>
        <authorList>
            <person name="Wang G."/>
            <person name="Tang M."/>
            <person name="Wu H."/>
            <person name="Dai S."/>
            <person name="Li T."/>
            <person name="Chen C."/>
            <person name="He H."/>
            <person name="Fan J."/>
            <person name="Xiang W."/>
            <person name="Li X."/>
        </authorList>
    </citation>
    <scope>NUCLEOTIDE SEQUENCE [LARGE SCALE GENOMIC DNA]</scope>
    <source>
        <strain evidence="2 3">GYP-11</strain>
    </source>
</reference>
<dbReference type="Proteomes" id="UP000470384">
    <property type="component" value="Unassembled WGS sequence"/>
</dbReference>
<dbReference type="PANTHER" id="PTHR33986">
    <property type="entry name" value="OS02G0535700 PROTEIN"/>
    <property type="match status" value="1"/>
</dbReference>
<comment type="caution">
    <text evidence="2">The sequence shown here is derived from an EMBL/GenBank/DDBJ whole genome shotgun (WGS) entry which is preliminary data.</text>
</comment>
<evidence type="ECO:0000313" key="3">
    <source>
        <dbReference type="Proteomes" id="UP000470384"/>
    </source>
</evidence>
<dbReference type="OrthoDB" id="272235at2"/>
<gene>
    <name evidence="2" type="ORF">GTQ45_14715</name>
</gene>
<keyword evidence="3" id="KW-1185">Reference proteome</keyword>
<dbReference type="Pfam" id="PF06258">
    <property type="entry name" value="Mito_fiss_Elm1"/>
    <property type="match status" value="1"/>
</dbReference>
<name>A0A845QEX0_9HYPH</name>
<organism evidence="2 3">
    <name type="scientific">Pyruvatibacter mobilis</name>
    <dbReference type="NCBI Taxonomy" id="1712261"/>
    <lineage>
        <taxon>Bacteria</taxon>
        <taxon>Pseudomonadati</taxon>
        <taxon>Pseudomonadota</taxon>
        <taxon>Alphaproteobacteria</taxon>
        <taxon>Hyphomicrobiales</taxon>
        <taxon>Parvibaculaceae</taxon>
        <taxon>Pyruvatibacter</taxon>
    </lineage>
</organism>
<feature type="region of interest" description="Disordered" evidence="1">
    <location>
        <begin position="1"/>
        <end position="22"/>
    </location>
</feature>
<sequence>MSQAPTESAARPSASRPDAWVLSGGARGMENQAMALAEAAGYTPLPVRLDARAPWRWLPEAAWPLWGTAARRLSPENRRLLEGPLPQLAIGCGRLSVPVMAWLRRMAGPRTFTVQCQDPRVSPALFDLVVPPEHDAMPPADNILPLTGSPNLALPWRLKEAAETWRAAFSDLPRPLIAIAIGGPSKAYQMRTADVDALFACLEKMVAGSGGSLAITASRRTGPENEAVIKAHADRLGAWLWDGDGPSPILGLYALADAVVVTQDSVNMAAEVAASGTPLYVAPLEPVSGARAEKFEHFHDTLRARGIARELTGELDSWTYPPLTETLRAAAEIRTRMAARGFTLPPERR</sequence>
<proteinExistence type="predicted"/>
<protein>
    <recommendedName>
        <fullName evidence="4">Nucleoside-diphosphate sugar epimerase</fullName>
    </recommendedName>
</protein>
<dbReference type="InterPro" id="IPR009367">
    <property type="entry name" value="Elm1-like"/>
</dbReference>
<evidence type="ECO:0000313" key="2">
    <source>
        <dbReference type="EMBL" id="NBG96987.1"/>
    </source>
</evidence>
<dbReference type="PANTHER" id="PTHR33986:SF15">
    <property type="entry name" value="MITOCHONDRIAL FISSION PROTEIN ELM1"/>
    <property type="match status" value="1"/>
</dbReference>
<feature type="compositionally biased region" description="Low complexity" evidence="1">
    <location>
        <begin position="8"/>
        <end position="17"/>
    </location>
</feature>
<dbReference type="AlphaFoldDB" id="A0A845QEX0"/>
<dbReference type="RefSeq" id="WP_160588972.1">
    <property type="nucleotide sequence ID" value="NZ_BMHN01000001.1"/>
</dbReference>
<dbReference type="EMBL" id="WXYQ01000013">
    <property type="protein sequence ID" value="NBG96987.1"/>
    <property type="molecule type" value="Genomic_DNA"/>
</dbReference>
<dbReference type="GeneID" id="300653966"/>
<accession>A0A845QEX0</accession>